<comment type="similarity">
    <text evidence="2">Belongs to the polysaccharide synthase family.</text>
</comment>
<evidence type="ECO:0000313" key="8">
    <source>
        <dbReference type="EMBL" id="PKR84605.1"/>
    </source>
</evidence>
<dbReference type="PANTHER" id="PTHR30250">
    <property type="entry name" value="PST FAMILY PREDICTED COLANIC ACID TRANSPORTER"/>
    <property type="match status" value="1"/>
</dbReference>
<dbReference type="NCBIfam" id="NF047674">
    <property type="entry name" value="TeichurnBiosyTuaB"/>
    <property type="match status" value="1"/>
</dbReference>
<protein>
    <submittedName>
        <fullName evidence="8">Colanic acid exporter</fullName>
    </submittedName>
</protein>
<gene>
    <name evidence="8" type="ORF">CWO92_12905</name>
</gene>
<feature type="transmembrane region" description="Helical" evidence="7">
    <location>
        <begin position="142"/>
        <end position="164"/>
    </location>
</feature>
<feature type="transmembrane region" description="Helical" evidence="7">
    <location>
        <begin position="353"/>
        <end position="375"/>
    </location>
</feature>
<dbReference type="Pfam" id="PF13440">
    <property type="entry name" value="Polysacc_synt_3"/>
    <property type="match status" value="1"/>
</dbReference>
<name>A0A2N3LJ48_9BACI</name>
<dbReference type="OrthoDB" id="9770347at2"/>
<evidence type="ECO:0000256" key="4">
    <source>
        <dbReference type="ARBA" id="ARBA00022692"/>
    </source>
</evidence>
<keyword evidence="5 7" id="KW-1133">Transmembrane helix</keyword>
<keyword evidence="3" id="KW-1003">Cell membrane</keyword>
<feature type="transmembrane region" description="Helical" evidence="7">
    <location>
        <begin position="381"/>
        <end position="398"/>
    </location>
</feature>
<feature type="transmembrane region" description="Helical" evidence="7">
    <location>
        <begin position="418"/>
        <end position="435"/>
    </location>
</feature>
<dbReference type="InterPro" id="IPR050833">
    <property type="entry name" value="Poly_Biosynth_Transport"/>
</dbReference>
<dbReference type="AlphaFoldDB" id="A0A2N3LJ48"/>
<feature type="transmembrane region" description="Helical" evidence="7">
    <location>
        <begin position="80"/>
        <end position="100"/>
    </location>
</feature>
<sequence>MSSIRSQMLRGIKWTGLSTIIVTIFQIVQFALLGRIMSLSDFGLVGMITTVVAFSQIFLDMGVGAAVVQKEVITERSMSTLFWLNMIAGMIIFIFFELASPLISDYFHRNELVELLRILGILFLIAPLGQQSQYLLQKELRFNLLGAIEAASTIVSFLTLLILTFTIRTIYAYVISQVVLFSLKGILYFISYQKTWRPSFVFDPKECKELLTFGGFQLASRLVNRIGSNMDVILIGKYMGAEALGIYNLAYQIVTIPVLKINPILTRVAFPVFSKNQKSSEALNEGFLHMTKLLSLVSFPILMGLVAVSNVFILTIFGEKWVQAIPIVQIMAIVGILRVLMNPNGSIILAKGMAKIAFYWDAGVLILYGVALLVAVSTNSLVIVACTYVLVSIVNFLFGRQLLKWLIQLSWRNYIKSIKVPFALSLIITVTAYLVKEIVNQYVSTNSMGPLIISVSISAGLYITFLIRIYPHYFTRWLKKQLRGR</sequence>
<dbReference type="EMBL" id="PIQO01000009">
    <property type="protein sequence ID" value="PKR84605.1"/>
    <property type="molecule type" value="Genomic_DNA"/>
</dbReference>
<dbReference type="GO" id="GO:0005886">
    <property type="term" value="C:plasma membrane"/>
    <property type="evidence" value="ECO:0007669"/>
    <property type="project" value="UniProtKB-SubCell"/>
</dbReference>
<keyword evidence="6 7" id="KW-0472">Membrane</keyword>
<feature type="transmembrane region" description="Helical" evidence="7">
    <location>
        <begin position="170"/>
        <end position="190"/>
    </location>
</feature>
<keyword evidence="9" id="KW-1185">Reference proteome</keyword>
<evidence type="ECO:0000313" key="9">
    <source>
        <dbReference type="Proteomes" id="UP000233440"/>
    </source>
</evidence>
<reference evidence="8 9" key="1">
    <citation type="submission" date="2017-11" db="EMBL/GenBank/DDBJ databases">
        <title>Bacillus camelliae sp. nov., isolated from pu'er tea.</title>
        <authorList>
            <person name="Niu L."/>
        </authorList>
    </citation>
    <scope>NUCLEOTIDE SEQUENCE [LARGE SCALE GENOMIC DNA]</scope>
    <source>
        <strain evidence="8 9">7578-1</strain>
    </source>
</reference>
<comment type="subcellular location">
    <subcellularLocation>
        <location evidence="1">Cell membrane</location>
        <topology evidence="1">Multi-pass membrane protein</topology>
    </subcellularLocation>
</comment>
<feature type="transmembrane region" description="Helical" evidence="7">
    <location>
        <begin position="447"/>
        <end position="470"/>
    </location>
</feature>
<keyword evidence="4 7" id="KW-0812">Transmembrane</keyword>
<dbReference type="RefSeq" id="WP_101354629.1">
    <property type="nucleotide sequence ID" value="NZ_PIQO01000009.1"/>
</dbReference>
<proteinExistence type="inferred from homology"/>
<feature type="transmembrane region" description="Helical" evidence="7">
    <location>
        <begin position="44"/>
        <end position="68"/>
    </location>
</feature>
<organism evidence="8 9">
    <name type="scientific">Heyndrickxia camelliae</name>
    <dbReference type="NCBI Taxonomy" id="1707093"/>
    <lineage>
        <taxon>Bacteria</taxon>
        <taxon>Bacillati</taxon>
        <taxon>Bacillota</taxon>
        <taxon>Bacilli</taxon>
        <taxon>Bacillales</taxon>
        <taxon>Bacillaceae</taxon>
        <taxon>Heyndrickxia</taxon>
    </lineage>
</organism>
<dbReference type="CDD" id="cd13127">
    <property type="entry name" value="MATE_tuaB_like"/>
    <property type="match status" value="1"/>
</dbReference>
<evidence type="ECO:0000256" key="1">
    <source>
        <dbReference type="ARBA" id="ARBA00004651"/>
    </source>
</evidence>
<dbReference type="NCBIfam" id="NF007773">
    <property type="entry name" value="PRK10459.1"/>
    <property type="match status" value="1"/>
</dbReference>
<comment type="caution">
    <text evidence="8">The sequence shown here is derived from an EMBL/GenBank/DDBJ whole genome shotgun (WGS) entry which is preliminary data.</text>
</comment>
<evidence type="ECO:0000256" key="3">
    <source>
        <dbReference type="ARBA" id="ARBA00022475"/>
    </source>
</evidence>
<evidence type="ECO:0000256" key="6">
    <source>
        <dbReference type="ARBA" id="ARBA00023136"/>
    </source>
</evidence>
<dbReference type="PANTHER" id="PTHR30250:SF10">
    <property type="entry name" value="LIPOPOLYSACCHARIDE BIOSYNTHESIS PROTEIN WZXC"/>
    <property type="match status" value="1"/>
</dbReference>
<feature type="transmembrane region" description="Helical" evidence="7">
    <location>
        <begin position="112"/>
        <end position="130"/>
    </location>
</feature>
<feature type="transmembrane region" description="Helical" evidence="7">
    <location>
        <begin position="293"/>
        <end position="317"/>
    </location>
</feature>
<dbReference type="Proteomes" id="UP000233440">
    <property type="component" value="Unassembled WGS sequence"/>
</dbReference>
<feature type="transmembrane region" description="Helical" evidence="7">
    <location>
        <begin position="323"/>
        <end position="341"/>
    </location>
</feature>
<accession>A0A2N3LJ48</accession>
<feature type="transmembrane region" description="Helical" evidence="7">
    <location>
        <begin position="12"/>
        <end position="32"/>
    </location>
</feature>
<evidence type="ECO:0000256" key="5">
    <source>
        <dbReference type="ARBA" id="ARBA00022989"/>
    </source>
</evidence>
<evidence type="ECO:0000256" key="7">
    <source>
        <dbReference type="SAM" id="Phobius"/>
    </source>
</evidence>
<evidence type="ECO:0000256" key="2">
    <source>
        <dbReference type="ARBA" id="ARBA00007430"/>
    </source>
</evidence>